<comment type="caution">
    <text evidence="1">The sequence shown here is derived from an EMBL/GenBank/DDBJ whole genome shotgun (WGS) entry which is preliminary data.</text>
</comment>
<protein>
    <recommendedName>
        <fullName evidence="3">HEPN domain-containing protein</fullName>
    </recommendedName>
</protein>
<evidence type="ECO:0000313" key="1">
    <source>
        <dbReference type="EMBL" id="MFC4870933.1"/>
    </source>
</evidence>
<dbReference type="Proteomes" id="UP001595818">
    <property type="component" value="Unassembled WGS sequence"/>
</dbReference>
<dbReference type="RefSeq" id="WP_377061938.1">
    <property type="nucleotide sequence ID" value="NZ_JBHSJJ010000002.1"/>
</dbReference>
<sequence length="120" mass="14014">MKDIKPQKTLDEAEELFDLAKEELCRPEEDVVHYMVCSNSYKAISKYLAGFLMKNILKNQTSLSIEDLLRQCREVDPEFKKLDLAPLTHQKNPEDVWMNMDTAREFMMLAEKTRALVNAM</sequence>
<organism evidence="1 2">
    <name type="scientific">Negadavirga shengliensis</name>
    <dbReference type="NCBI Taxonomy" id="1389218"/>
    <lineage>
        <taxon>Bacteria</taxon>
        <taxon>Pseudomonadati</taxon>
        <taxon>Bacteroidota</taxon>
        <taxon>Cytophagia</taxon>
        <taxon>Cytophagales</taxon>
        <taxon>Cyclobacteriaceae</taxon>
        <taxon>Negadavirga</taxon>
    </lineage>
</organism>
<reference evidence="2" key="1">
    <citation type="journal article" date="2019" name="Int. J. Syst. Evol. Microbiol.">
        <title>The Global Catalogue of Microorganisms (GCM) 10K type strain sequencing project: providing services to taxonomists for standard genome sequencing and annotation.</title>
        <authorList>
            <consortium name="The Broad Institute Genomics Platform"/>
            <consortium name="The Broad Institute Genome Sequencing Center for Infectious Disease"/>
            <person name="Wu L."/>
            <person name="Ma J."/>
        </authorList>
    </citation>
    <scope>NUCLEOTIDE SEQUENCE [LARGE SCALE GENOMIC DNA]</scope>
    <source>
        <strain evidence="2">CGMCC 4.7466</strain>
    </source>
</reference>
<accession>A0ABV9SX48</accession>
<dbReference type="Gene3D" id="1.20.120.330">
    <property type="entry name" value="Nucleotidyltransferases domain 2"/>
    <property type="match status" value="1"/>
</dbReference>
<proteinExistence type="predicted"/>
<name>A0ABV9SX48_9BACT</name>
<gene>
    <name evidence="1" type="ORF">ACFPFU_04490</name>
</gene>
<evidence type="ECO:0000313" key="2">
    <source>
        <dbReference type="Proteomes" id="UP001595818"/>
    </source>
</evidence>
<dbReference type="EMBL" id="JBHSJJ010000002">
    <property type="protein sequence ID" value="MFC4870933.1"/>
    <property type="molecule type" value="Genomic_DNA"/>
</dbReference>
<evidence type="ECO:0008006" key="3">
    <source>
        <dbReference type="Google" id="ProtNLM"/>
    </source>
</evidence>
<keyword evidence="2" id="KW-1185">Reference proteome</keyword>